<feature type="transmembrane region" description="Helical" evidence="2">
    <location>
        <begin position="485"/>
        <end position="511"/>
    </location>
</feature>
<feature type="transmembrane region" description="Helical" evidence="2">
    <location>
        <begin position="411"/>
        <end position="431"/>
    </location>
</feature>
<feature type="transmembrane region" description="Helical" evidence="2">
    <location>
        <begin position="193"/>
        <end position="216"/>
    </location>
</feature>
<accession>A0ABP6G3H2</accession>
<comment type="caution">
    <text evidence="3">The sequence shown here is derived from an EMBL/GenBank/DDBJ whole genome shotgun (WGS) entry which is preliminary data.</text>
</comment>
<evidence type="ECO:0000256" key="2">
    <source>
        <dbReference type="SAM" id="Phobius"/>
    </source>
</evidence>
<feature type="transmembrane region" description="Helical" evidence="2">
    <location>
        <begin position="161"/>
        <end position="187"/>
    </location>
</feature>
<feature type="transmembrane region" description="Helical" evidence="2">
    <location>
        <begin position="71"/>
        <end position="92"/>
    </location>
</feature>
<feature type="compositionally biased region" description="Polar residues" evidence="1">
    <location>
        <begin position="1"/>
        <end position="10"/>
    </location>
</feature>
<evidence type="ECO:0000256" key="1">
    <source>
        <dbReference type="SAM" id="MobiDB-lite"/>
    </source>
</evidence>
<gene>
    <name evidence="3" type="ORF">GCM10010315_13190</name>
</gene>
<proteinExistence type="predicted"/>
<feature type="transmembrane region" description="Helical" evidence="2">
    <location>
        <begin position="452"/>
        <end position="473"/>
    </location>
</feature>
<organism evidence="3 4">
    <name type="scientific">Streptomyces luteosporeus</name>
    <dbReference type="NCBI Taxonomy" id="173856"/>
    <lineage>
        <taxon>Bacteria</taxon>
        <taxon>Bacillati</taxon>
        <taxon>Actinomycetota</taxon>
        <taxon>Actinomycetes</taxon>
        <taxon>Kitasatosporales</taxon>
        <taxon>Streptomycetaceae</taxon>
        <taxon>Streptomyces</taxon>
    </lineage>
</organism>
<sequence>MAVKNTTRTSPKNNRKNHPKNNLKNNRKNTQYAAPGAPDPLLDLTGATAEALRGVRDARRERAGRSGRPRFAGGWQLLLALTAFVLVAAGVLHTAPGAGRAVGAPASAATALALTTGTGALLTAAAMWLATWLGPVLLSSHEVTWLLPLPGDRGRMLRPRLLAGLGVAAATGAVGAVPLAAAAQAALGAAEPAAVLVDVPATVAGALLAAALGVLTQARPARCRTLRTAAALVAALGAVTAATSASFPLLGSVLAWSGPWGWTGRAVADAARGDLLPAALLTTAVVGSAAALLARAFRLLGELPAAELAARAQHGSRAGQGAVLLDVRGIALVAQSVARAGRGRARFRLPLPAGHPRLVLLWRDALALLRRPARIAAAVVCQAAGVLLLHLMQQWGQAPDHPSVSAPQAALFGWILVLPLYLAACALTEGARQDTDNLTRTRLLPFAPHTVALGHFVVPTAALCLLGPAVSWATCLLTGLPASAWHLWALVSAIGAPAAVGAALMTAYRGAMRYDLMFLSPDWYAVLPFLIWYAAPTLMCTAVAAPLLWQSVVSPHAALTGAVVQLAIASGLALALSAWRVRAQARAMSGTTPAG</sequence>
<protein>
    <recommendedName>
        <fullName evidence="5">ABC transporter permease</fullName>
    </recommendedName>
</protein>
<dbReference type="Proteomes" id="UP001500886">
    <property type="component" value="Unassembled WGS sequence"/>
</dbReference>
<feature type="transmembrane region" description="Helical" evidence="2">
    <location>
        <begin position="228"/>
        <end position="255"/>
    </location>
</feature>
<dbReference type="RefSeq" id="WP_344433820.1">
    <property type="nucleotide sequence ID" value="NZ_BAAASL010000004.1"/>
</dbReference>
<keyword evidence="2" id="KW-0812">Transmembrane</keyword>
<evidence type="ECO:0000313" key="3">
    <source>
        <dbReference type="EMBL" id="GAA2711402.1"/>
    </source>
</evidence>
<dbReference type="InterPro" id="IPR046264">
    <property type="entry name" value="DUF6297"/>
</dbReference>
<feature type="transmembrane region" description="Helical" evidence="2">
    <location>
        <begin position="373"/>
        <end position="391"/>
    </location>
</feature>
<feature type="region of interest" description="Disordered" evidence="1">
    <location>
        <begin position="1"/>
        <end position="40"/>
    </location>
</feature>
<feature type="transmembrane region" description="Helical" evidence="2">
    <location>
        <begin position="112"/>
        <end position="140"/>
    </location>
</feature>
<feature type="transmembrane region" description="Helical" evidence="2">
    <location>
        <begin position="275"/>
        <end position="294"/>
    </location>
</feature>
<dbReference type="Pfam" id="PF19814">
    <property type="entry name" value="DUF6297"/>
    <property type="match status" value="1"/>
</dbReference>
<feature type="transmembrane region" description="Helical" evidence="2">
    <location>
        <begin position="557"/>
        <end position="579"/>
    </location>
</feature>
<reference evidence="4" key="1">
    <citation type="journal article" date="2019" name="Int. J. Syst. Evol. Microbiol.">
        <title>The Global Catalogue of Microorganisms (GCM) 10K type strain sequencing project: providing services to taxonomists for standard genome sequencing and annotation.</title>
        <authorList>
            <consortium name="The Broad Institute Genomics Platform"/>
            <consortium name="The Broad Institute Genome Sequencing Center for Infectious Disease"/>
            <person name="Wu L."/>
            <person name="Ma J."/>
        </authorList>
    </citation>
    <scope>NUCLEOTIDE SEQUENCE [LARGE SCALE GENOMIC DNA]</scope>
    <source>
        <strain evidence="4">JCM 4542</strain>
    </source>
</reference>
<feature type="transmembrane region" description="Helical" evidence="2">
    <location>
        <begin position="523"/>
        <end position="545"/>
    </location>
</feature>
<name>A0ABP6G3H2_9ACTN</name>
<dbReference type="EMBL" id="BAAASL010000004">
    <property type="protein sequence ID" value="GAA2711402.1"/>
    <property type="molecule type" value="Genomic_DNA"/>
</dbReference>
<keyword evidence="2" id="KW-1133">Transmembrane helix</keyword>
<feature type="compositionally biased region" description="Basic residues" evidence="1">
    <location>
        <begin position="13"/>
        <end position="27"/>
    </location>
</feature>
<evidence type="ECO:0008006" key="5">
    <source>
        <dbReference type="Google" id="ProtNLM"/>
    </source>
</evidence>
<evidence type="ECO:0000313" key="4">
    <source>
        <dbReference type="Proteomes" id="UP001500886"/>
    </source>
</evidence>
<keyword evidence="4" id="KW-1185">Reference proteome</keyword>
<keyword evidence="2" id="KW-0472">Membrane</keyword>